<name>C5KM28_PERM5</name>
<dbReference type="EMBL" id="GG674250">
    <property type="protein sequence ID" value="EER14447.1"/>
    <property type="molecule type" value="Genomic_DNA"/>
</dbReference>
<gene>
    <name evidence="1" type="ORF">Pmar_PMAR021201</name>
</gene>
<evidence type="ECO:0008006" key="3">
    <source>
        <dbReference type="Google" id="ProtNLM"/>
    </source>
</evidence>
<dbReference type="InParanoid" id="C5KM28"/>
<sequence>MADFETAVSPPETAGPCSVRFGEFKFRNGGRYRGQYILEAMQDGDTGNDESTQYRKVIHGEGEYYNKGNHFNGIWHRGARRYGTQRFKNGDCYTGYFSCVKAEDGDPIKVLSNTYQGYGTYKWSLPRGRHQGDKIYVGMWHDGKMHGLGKYSYFVEGVNCKEFNGVSLEGSFDSGRDAESIAEYMVWYEDLLKPGLVNAVRNLGEKVAALIAGGVDANDPNREALATELLMRESSELKATEDEETDSVWTRPSVGTVEAPACLTPEARAALPTVRALLARRMLVAAIASMIDDDSTDPVETSKGAEGESNDRLVFDILDDEDAKDLTGSAQLRISYQIVRMSVAYPDPREEGTGPIRGYFDFLNINEDAVDGHTCDWRLLRVDCGYEDTMDERAELENLIVSSSRGNKGKKK</sequence>
<evidence type="ECO:0000313" key="2">
    <source>
        <dbReference type="Proteomes" id="UP000007800"/>
    </source>
</evidence>
<reference evidence="1 2" key="1">
    <citation type="submission" date="2008-07" db="EMBL/GenBank/DDBJ databases">
        <authorList>
            <person name="El-Sayed N."/>
            <person name="Caler E."/>
            <person name="Inman J."/>
            <person name="Amedeo P."/>
            <person name="Hass B."/>
            <person name="Wortman J."/>
        </authorList>
    </citation>
    <scope>NUCLEOTIDE SEQUENCE [LARGE SCALE GENOMIC DNA]</scope>
    <source>
        <strain evidence="2">ATCC 50983 / TXsc</strain>
    </source>
</reference>
<dbReference type="Proteomes" id="UP000007800">
    <property type="component" value="Unassembled WGS sequence"/>
</dbReference>
<dbReference type="PANTHER" id="PTHR23084:SF263">
    <property type="entry name" value="MORN REPEAT-CONTAINING PROTEIN 1"/>
    <property type="match status" value="1"/>
</dbReference>
<accession>C5KM28</accession>
<dbReference type="OMA" id="HFNGIWH"/>
<keyword evidence="2" id="KW-1185">Reference proteome</keyword>
<dbReference type="OrthoDB" id="431936at2759"/>
<proteinExistence type="predicted"/>
<dbReference type="PANTHER" id="PTHR23084">
    <property type="entry name" value="PHOSPHATIDYLINOSITOL-4-PHOSPHATE 5-KINASE RELATED"/>
    <property type="match status" value="1"/>
</dbReference>
<dbReference type="AlphaFoldDB" id="C5KM28"/>
<organism evidence="2">
    <name type="scientific">Perkinsus marinus (strain ATCC 50983 / TXsc)</name>
    <dbReference type="NCBI Taxonomy" id="423536"/>
    <lineage>
        <taxon>Eukaryota</taxon>
        <taxon>Sar</taxon>
        <taxon>Alveolata</taxon>
        <taxon>Perkinsozoa</taxon>
        <taxon>Perkinsea</taxon>
        <taxon>Perkinsida</taxon>
        <taxon>Perkinsidae</taxon>
        <taxon>Perkinsus</taxon>
    </lineage>
</organism>
<dbReference type="RefSeq" id="XP_002782652.1">
    <property type="nucleotide sequence ID" value="XM_002782606.1"/>
</dbReference>
<evidence type="ECO:0000313" key="1">
    <source>
        <dbReference type="EMBL" id="EER14447.1"/>
    </source>
</evidence>
<dbReference type="GeneID" id="9044974"/>
<protein>
    <recommendedName>
        <fullName evidence="3">Phosphatidylinositol-4-phosphate 5-kinase</fullName>
    </recommendedName>
</protein>